<evidence type="ECO:0000313" key="1">
    <source>
        <dbReference type="EMBL" id="QJA66256.1"/>
    </source>
</evidence>
<dbReference type="AlphaFoldDB" id="A0A6M3J8M6"/>
<sequence>MSTTLLNCQILLSKQLGDYWESTSTGTGSTVTVVDSALIAKPNDWITDVTYDLITSGTNNGEERKVSTSSLLSVGTYSAGTHGTTTFGGITYQLHRLFEPSEKRRALITAAKNIFPDCYDEIRDESHVSGNWLKDGSWDVWTSSTSAAYWTASAIVPTQSSASGKFKHGLFSCLLAGTIGTVSQNIAQNEDLKYLAGKNAVFTLQANCNTASCLRIGISDGTTVTYSGYHAGTNWTENNDPLSVQANIDDNPSDAKFLISHEIAGGTSYVDDARVISGYKSKMYIGNLGLAQNRPYEVSLEPSDYSQEEPWIPIHDWEVDENGYLYLPSSIPNDYRLRIIGRQYLDFLTLGTSSTAWTATINLDSPQTEILVAEAAVYLYTWMSMPNYESGTRQDYQQMIGYWKGESAKRKGKYGMPSVPVTVSWGFE</sequence>
<organism evidence="1">
    <name type="scientific">viral metagenome</name>
    <dbReference type="NCBI Taxonomy" id="1070528"/>
    <lineage>
        <taxon>unclassified sequences</taxon>
        <taxon>metagenomes</taxon>
        <taxon>organismal metagenomes</taxon>
    </lineage>
</organism>
<reference evidence="1" key="1">
    <citation type="submission" date="2020-03" db="EMBL/GenBank/DDBJ databases">
        <title>The deep terrestrial virosphere.</title>
        <authorList>
            <person name="Holmfeldt K."/>
            <person name="Nilsson E."/>
            <person name="Simone D."/>
            <person name="Lopez-Fernandez M."/>
            <person name="Wu X."/>
            <person name="de Brujin I."/>
            <person name="Lundin D."/>
            <person name="Andersson A."/>
            <person name="Bertilsson S."/>
            <person name="Dopson M."/>
        </authorList>
    </citation>
    <scope>NUCLEOTIDE SEQUENCE</scope>
    <source>
        <strain evidence="1">MM415B00358</strain>
    </source>
</reference>
<protein>
    <submittedName>
        <fullName evidence="1">Uncharacterized protein</fullName>
    </submittedName>
</protein>
<accession>A0A6M3J8M6</accession>
<dbReference type="EMBL" id="MT141552">
    <property type="protein sequence ID" value="QJA66256.1"/>
    <property type="molecule type" value="Genomic_DNA"/>
</dbReference>
<proteinExistence type="predicted"/>
<name>A0A6M3J8M6_9ZZZZ</name>
<gene>
    <name evidence="1" type="ORF">MM415B00358_0018</name>
</gene>